<comment type="caution">
    <text evidence="1">The sequence shown here is derived from an EMBL/GenBank/DDBJ whole genome shotgun (WGS) entry which is preliminary data.</text>
</comment>
<proteinExistence type="predicted"/>
<reference evidence="1 2" key="1">
    <citation type="journal article" date="2024" name="Ann. Entomol. Soc. Am.">
        <title>Genomic analyses of the southern and eastern yellowjacket wasps (Hymenoptera: Vespidae) reveal evolutionary signatures of social life.</title>
        <authorList>
            <person name="Catto M.A."/>
            <person name="Caine P.B."/>
            <person name="Orr S.E."/>
            <person name="Hunt B.G."/>
            <person name="Goodisman M.A.D."/>
        </authorList>
    </citation>
    <scope>NUCLEOTIDE SEQUENCE [LARGE SCALE GENOMIC DNA]</scope>
    <source>
        <strain evidence="1">232</strain>
        <tissue evidence="1">Head and thorax</tissue>
    </source>
</reference>
<sequence>MLGLKRLKDYAVGKDNAIFEISRSAKKCCQSAILSSIEYYFLEANWILRQRNCCSWIIITNSPTNTSMIHSGEPLLHSMREKTEVFIQHQIHGFIPSIIVDDNNENLNEQQSTLGFQLYDKSILRSPVKYKTIIAEFYELSIFQEAVTSPDSTE</sequence>
<keyword evidence="2" id="KW-1185">Reference proteome</keyword>
<dbReference type="AlphaFoldDB" id="A0ABD2CUI3"/>
<evidence type="ECO:0000313" key="2">
    <source>
        <dbReference type="Proteomes" id="UP001607303"/>
    </source>
</evidence>
<gene>
    <name evidence="1" type="ORF">V1477_003385</name>
</gene>
<evidence type="ECO:0000313" key="1">
    <source>
        <dbReference type="EMBL" id="KAL2748742.1"/>
    </source>
</evidence>
<protein>
    <submittedName>
        <fullName evidence="1">Uncharacterized protein</fullName>
    </submittedName>
</protein>
<name>A0ABD2CUI3_VESMC</name>
<organism evidence="1 2">
    <name type="scientific">Vespula maculifrons</name>
    <name type="common">Eastern yellow jacket</name>
    <name type="synonym">Wasp</name>
    <dbReference type="NCBI Taxonomy" id="7453"/>
    <lineage>
        <taxon>Eukaryota</taxon>
        <taxon>Metazoa</taxon>
        <taxon>Ecdysozoa</taxon>
        <taxon>Arthropoda</taxon>
        <taxon>Hexapoda</taxon>
        <taxon>Insecta</taxon>
        <taxon>Pterygota</taxon>
        <taxon>Neoptera</taxon>
        <taxon>Endopterygota</taxon>
        <taxon>Hymenoptera</taxon>
        <taxon>Apocrita</taxon>
        <taxon>Aculeata</taxon>
        <taxon>Vespoidea</taxon>
        <taxon>Vespidae</taxon>
        <taxon>Vespinae</taxon>
        <taxon>Vespula</taxon>
    </lineage>
</organism>
<dbReference type="Proteomes" id="UP001607303">
    <property type="component" value="Unassembled WGS sequence"/>
</dbReference>
<accession>A0ABD2CUI3</accession>
<dbReference type="EMBL" id="JAYRBN010000031">
    <property type="protein sequence ID" value="KAL2748742.1"/>
    <property type="molecule type" value="Genomic_DNA"/>
</dbReference>